<sequence length="187" mass="19304">MLLRMIALLWTISVLSFACALAALGVSLLVARRYRRLHSLVTGGPGFGPALPGAGTGVPPFDAVTTEGVRLDRADLDGPERVVAFLKTGCEPCRDLLPELRQALKDLPAGSPRPIVMVSGAARERAGYVAALAPVAHVVESDEPHALAGGLGVTAFPVLLVAGEGVVRRSGVGLAALHRRNPAALPG</sequence>
<dbReference type="InterPro" id="IPR036249">
    <property type="entry name" value="Thioredoxin-like_sf"/>
</dbReference>
<gene>
    <name evidence="1" type="ORF">Msi02_79870</name>
</gene>
<dbReference type="Gene3D" id="3.40.30.10">
    <property type="entry name" value="Glutaredoxin"/>
    <property type="match status" value="1"/>
</dbReference>
<dbReference type="SUPFAM" id="SSF52833">
    <property type="entry name" value="Thioredoxin-like"/>
    <property type="match status" value="1"/>
</dbReference>
<reference evidence="1 2" key="1">
    <citation type="submission" date="2021-01" db="EMBL/GenBank/DDBJ databases">
        <title>Whole genome shotgun sequence of Microbispora siamensis NBRC 104113.</title>
        <authorList>
            <person name="Komaki H."/>
            <person name="Tamura T."/>
        </authorList>
    </citation>
    <scope>NUCLEOTIDE SEQUENCE [LARGE SCALE GENOMIC DNA]</scope>
    <source>
        <strain evidence="1 2">NBRC 104113</strain>
    </source>
</reference>
<name>A0ABQ4H0H3_9ACTN</name>
<dbReference type="EMBL" id="BOOF01000068">
    <property type="protein sequence ID" value="GIH67170.1"/>
    <property type="molecule type" value="Genomic_DNA"/>
</dbReference>
<keyword evidence="2" id="KW-1185">Reference proteome</keyword>
<dbReference type="PROSITE" id="PS51257">
    <property type="entry name" value="PROKAR_LIPOPROTEIN"/>
    <property type="match status" value="1"/>
</dbReference>
<accession>A0ABQ4H0H3</accession>
<evidence type="ECO:0008006" key="3">
    <source>
        <dbReference type="Google" id="ProtNLM"/>
    </source>
</evidence>
<dbReference type="Proteomes" id="UP000660454">
    <property type="component" value="Unassembled WGS sequence"/>
</dbReference>
<evidence type="ECO:0000313" key="2">
    <source>
        <dbReference type="Proteomes" id="UP000660454"/>
    </source>
</evidence>
<proteinExistence type="predicted"/>
<organism evidence="1 2">
    <name type="scientific">Microbispora siamensis</name>
    <dbReference type="NCBI Taxonomy" id="564413"/>
    <lineage>
        <taxon>Bacteria</taxon>
        <taxon>Bacillati</taxon>
        <taxon>Actinomycetota</taxon>
        <taxon>Actinomycetes</taxon>
        <taxon>Streptosporangiales</taxon>
        <taxon>Streptosporangiaceae</taxon>
        <taxon>Microbispora</taxon>
    </lineage>
</organism>
<protein>
    <recommendedName>
        <fullName evidence="3">Redoxin domain-containing protein</fullName>
    </recommendedName>
</protein>
<evidence type="ECO:0000313" key="1">
    <source>
        <dbReference type="EMBL" id="GIH67170.1"/>
    </source>
</evidence>
<comment type="caution">
    <text evidence="1">The sequence shown here is derived from an EMBL/GenBank/DDBJ whole genome shotgun (WGS) entry which is preliminary data.</text>
</comment>